<comment type="caution">
    <text evidence="9">The sequence shown here is derived from an EMBL/GenBank/DDBJ whole genome shotgun (WGS) entry which is preliminary data.</text>
</comment>
<dbReference type="OrthoDB" id="2020852at2759"/>
<evidence type="ECO:0000256" key="1">
    <source>
        <dbReference type="ARBA" id="ARBA00004300"/>
    </source>
</evidence>
<feature type="coiled-coil region" evidence="6">
    <location>
        <begin position="1946"/>
        <end position="2393"/>
    </location>
</feature>
<feature type="coiled-coil region" evidence="6">
    <location>
        <begin position="3253"/>
        <end position="3357"/>
    </location>
</feature>
<dbReference type="InterPro" id="IPR005539">
    <property type="entry name" value="ELK_dom"/>
</dbReference>
<feature type="domain" description="ELK" evidence="8">
    <location>
        <begin position="1540"/>
        <end position="1561"/>
    </location>
</feature>
<feature type="coiled-coil region" evidence="6">
    <location>
        <begin position="363"/>
        <end position="541"/>
    </location>
</feature>
<sequence>MLPSFYQSEVSTTADDYTSEANGCCTVQRETVFKAEDMREEDFSISRTCSEHDAQPFQTRLEIMEEDLTAKQQEIEELNRELEELRGVFGKEGFQQLQASEAMRSTNHGTTTADLIQSKQQLITYQLQIDEQEQQLKAFQKMNDKCQEQIEYLQNQLQDYAVTDSEKTDNTLKLNSKDQLIEQLEKTIKEHENTALLLKDKMLASDKLVQDLNEQIVQKNQETENLRTELTSSKQRERQSSDEIKQLMGTVETLQKRCHMGNLSELEAVQKIEIESHRKMEQLQAELDEMYGKQIVQMKQELQQQHTLEIRRLTEQHKTEMETALGHSVNNLVNEEQIDILNAAINELNAKLRDSHFQRDQIRQELTQQLERSSEKNIQLQEQVQEHLEELNFTKDQIRRASESITDQKYKIQEVEELKDTVEQLKAQLLATSESNKELESEHEAEITNYKIKLDMLEREKDEVLDRMAESQEAELERVRTQLLFSHEEELSKLKEDLEREHKLNIRNLQEDLAMKHSQQLENLQTEFRKAMEEMKCERDNFVIKNNQLLSEIALLKEEPQTSVKNDELEEMHLRILELETEVEALREVEKEKSALEKGILELQIRNKVLEEQFTEQEAVQMKITGLQNENESLQQTQKQLEEKLKMHFVSEENKLASVSEDELSEMKEQIKRLTIVNGQLEDREKELLEEVETQRNTFSFAEKNFEVNFQELRDEYDCLLKMKSLTEEKMIQQEVEYEAKLKILSKQLQLLKSDTENCTVKNEVQLDKTPDSSSTQPIEVIEKDATELMEKLEIAQQHKDELSKRLTDLSEVLILRQNEILHLKEELKFLKEQTKEKCEETARIESQEVPDVEEESQEHKQMSQTNLIKAKNESQSEQPSFIVSCDLKEHEQQEENLMQQLILLQNSMKIIVSERDEMQQNQINFSQEKESLLTQIKHLQEKLASESLGSLQTEIDHLRHQLESARNEQLGLAELVQQKMLLEEAFYKEREEMKHALIITQQEKLELEKKIEAQIEVAICEQHTEVKENQAKETVHKGYENAVAVQGYTASDQDYMSQLEQTKLQAEAELKLQLEAQRISLTQIYAAQLELVQDNLKNEKEIALERLGEKLTASHTSEIRQLQAQSQLELQRFKESHKDFEESSQALIEKLNKKISNECTQLTQLLASLLSEDFLKEKEEHHDQPEEGLILGNKDNIDEGTQVHKDLMEGARALQTNLQMLQRELHEEYNQLRVLQTQLTNDFKKIEDLQSAYVNLQLQSQEENASLRMQIESSRASSQDLNDLKEQLRVRSARLEEIEKIKLEFCQQKAELENQHVEELNDLRTSHEQQCKEMEKKYIAEIFSLQEKLQNLTSLLSQCRSEVIAHDNQVAEGRIADLDQDKVAAFKDEAKFGVTQRNMKQLDLSQQLQCLGKNVCAKNKEESSDMKEQHNHKLEHVETEIRTQYNQGVGIFGEESTQYAGGDPTFRVLNEVILTDVLQKNEEQKSESHQVIHLLKEQYEKRMQEEIAKVIVHMSVQFAQQTEMARMTRNLQEDPNPCKISEELEKEVEQRLSTLKQDLQIQFDADRKRLENLFSEEKEKLQNSLKQKEAEIQAIQRQLENYKTEYKFENGGIVTDVALQEEVLKANQQLYKHSYVQDHSSLNLKELSSEYKVEDTELTMHEVAQESLEDLRQELVRQDQEHQQSVEALRQFHALQLERLHDEQEQLLAEVEKLKKQLAENGSVYNEKLTLENERMFAELEKLKSLNATGKERHSQGIHNSTQTEMSKTEGQHKSKEHPHDPKSISTSEEISKDDDENALTKQRNSLKKTNERLLKVLSEVVKTTAAAEETINRHVSAFVERSIRGQPSLGTPLWDQDTQESIEAPQSFRLQNLGTVEEEQLHSYHGQDTAGDDSSIWPGGMAGAPDGGLELSHHFTESIFSSGELDPETEELVLNVGARLQAALEKLLEAISETTHQLEHARITQTELMRKSVRKKTEIDDLRKRQEELLERINEELKAREQLALELHKAEGIIDGYTEEKASLEKQIQEKTEIQNQIAQELQHTSSRLHELEEERQQVHEEKELIIRQQVAMKENAGTVELHLLEETEKLMKEKQEVQRQAEKEQNDLTKQVKMLESELEEQMNRMIEIEQEKNAEILDLQQQIVALEKQLEKNRKFLDEQAIDREQERDVFQQEILKLEQQLKTPQRIQPINDQRNREIANLEEQLEQFREELLNKNEEVQQLLMQLEIQKKEAATQLQEIQHENKRLEDEVDSLHSSGNHCSSVGNLSQTLKERDQELEKLSEQLELPSDNKMIQKKNEHMKELEAQIEFLKCDQQRLKKYHEEEVEQLNEVIEKLQLELTNVTTLELVPSEDAENLKLQLDKVMEEKELLQQQIDKLSEELIFTQQKLEQNRMLQSQSLELIKIQAEKKDTFPECVQDSISSVEFRIQELQAIIEKKEKELDSCYLQIQSLKDQAQTKTKEHENQILTLEEAVREKVATILVSEAQLKAVQQQIRVCVEQRRGQIKETDTTSIGMEASSLEQLEEGEKTQTWPVDSKDTNQIIPEKQGMINIEHQTEELIKLREQLTEVQQQLIDLQKELEMERKVLSITRKEATEKEEKLIELHQMMEEKKEQRKEQDSGRQISTSLIADQEQVSCLINPVQQGATSVTALTLELEQVKAEAEETKEQLNNYRNQTEKLKEDLQAKALTIINLQENFNIAKEALRKEKGISLEHEEQTPQKCIIKERPIKSLVDSAVQSKILISDITGATSTTNVEDQTNCKSYISSSEEITKAYLGQPEPSITLQLRDNNVSDSSSGSPRTFDIPPEGQEYRNMSAENRRVNHVSHTVHTTLREDTENLPDKIKSLLHEVHQEGIQVLTLSKSPYFEGQQPPLESHTDSWFQERWELLNLVQSLKDVLANIQGTGETKALSPENITDWRRELLQAVQNVFNKERDILMVALRAQASTLNSMDAMALLNLLKEQETQRSTDMEHLMTADRNSMMMEIRELWSYLQRSQQGDKMPMTVEERIAQRNEVELLGSSLQQKETQFLKLQTELNTVKEKGAELQDQLNLEKIIVAEMKNELSQTKLELETTLKTQHKHLKDLEMLRVELTDKAAEVDMLSDVLAREQKKARELQWALEKEQCKTNRKEEQDREELEDLKFALEDQKKRYLHLECTLENERVTIKDLRQNLDSEKALHETELSHEKSRASELQVALDAEKSRSCELSSALERERQILKLLPQAKEKQEGMVKTAEMTSEMLIGELQRQLEDQHNRIVELVSEMERYKLESVQLRQHLEEQQQIHRTSLLKEQESHKQILEKVDSLQLQAKELMDQLEKEKHEVLKLQREKEKLKETVQALQEMKQVRTGEAENQLDTDVAVTEKIPQAKLQNTCNIGLSTDRTRNWIMHQKLAATENGKDASVYSEQWYTESVNGTEIDGGGSASGENINMERIRQKMQLIISKLRMLANKVITSRMQHSSETTDDEDLIWLQNNIQDIALQLQQLQIPVPENLIPSSGSTGALTERLLKQNTDLTSFVSRLTEEKNDLHNSLLKLQEEVRKYRQRNSSDQLSRRPVDNQDCVDALIKSERIVWAREKSNLQKALKLAEAELSKMKAEARSESLHTQLLGSISETVAVKRIYVKYLRAEGFRKALIYQKKYLLLLLGGFQECEQATLSFIARMGGHPSCTDLQTITRRSRGFTRFRSVVRVSVAISRLQFLVRRWLRVAGSSSLTGNRNGDGQVSATEPRADSPFLHSGSISLESSLTRELFGEHRHSTSRQRSGQESPRSTTNSQPRYQSSLPDSNPSSLASSHLQSYDPDRALTDYINRLEALQRRLGSVQSGSTTYAQMYYGTRR</sequence>
<dbReference type="GO" id="GO:0007165">
    <property type="term" value="P:signal transduction"/>
    <property type="evidence" value="ECO:0007669"/>
    <property type="project" value="InterPro"/>
</dbReference>
<feature type="region of interest" description="Disordered" evidence="7">
    <location>
        <begin position="3762"/>
        <end position="3807"/>
    </location>
</feature>
<accession>A0A401RSD6</accession>
<feature type="compositionally biased region" description="Polar residues" evidence="7">
    <location>
        <begin position="3772"/>
        <end position="3807"/>
    </location>
</feature>
<evidence type="ECO:0000256" key="7">
    <source>
        <dbReference type="SAM" id="MobiDB-lite"/>
    </source>
</evidence>
<dbReference type="PANTHER" id="PTHR44981">
    <property type="entry name" value="PERICENTRIN-LIKE PROTEIN, ISOFORM F"/>
    <property type="match status" value="1"/>
</dbReference>
<feature type="compositionally biased region" description="Basic and acidic residues" evidence="7">
    <location>
        <begin position="1768"/>
        <end position="1784"/>
    </location>
</feature>
<protein>
    <recommendedName>
        <fullName evidence="8">ELK domain-containing protein</fullName>
    </recommendedName>
</protein>
<dbReference type="GO" id="GO:0005737">
    <property type="term" value="C:cytoplasm"/>
    <property type="evidence" value="ECO:0007669"/>
    <property type="project" value="UniProtKB-ARBA"/>
</dbReference>
<feature type="coiled-coil region" evidence="6">
    <location>
        <begin position="1568"/>
        <end position="1606"/>
    </location>
</feature>
<dbReference type="GO" id="GO:0060090">
    <property type="term" value="F:molecular adaptor activity"/>
    <property type="evidence" value="ECO:0007669"/>
    <property type="project" value="InterPro"/>
</dbReference>
<dbReference type="STRING" id="137246.A0A401RSD6"/>
<feature type="domain" description="ELK" evidence="8">
    <location>
        <begin position="282"/>
        <end position="303"/>
    </location>
</feature>
<keyword evidence="5" id="KW-0206">Cytoskeleton</keyword>
<feature type="coiled-coil region" evidence="6">
    <location>
        <begin position="61"/>
        <end position="88"/>
    </location>
</feature>
<evidence type="ECO:0000256" key="6">
    <source>
        <dbReference type="SAM" id="Coils"/>
    </source>
</evidence>
<feature type="coiled-coil region" evidence="6">
    <location>
        <begin position="779"/>
        <end position="841"/>
    </location>
</feature>
<dbReference type="PANTHER" id="PTHR44981:SF1">
    <property type="entry name" value="A-KINASE ANCHOR PROTEIN 9"/>
    <property type="match status" value="1"/>
</dbReference>
<evidence type="ECO:0000256" key="3">
    <source>
        <dbReference type="ARBA" id="ARBA00022553"/>
    </source>
</evidence>
<dbReference type="SMART" id="SM01188">
    <property type="entry name" value="ELK"/>
    <property type="match status" value="5"/>
</dbReference>
<keyword evidence="4 6" id="KW-0175">Coiled coil</keyword>
<organism evidence="9 10">
    <name type="scientific">Chiloscyllium punctatum</name>
    <name type="common">Brownbanded bambooshark</name>
    <name type="synonym">Hemiscyllium punctatum</name>
    <dbReference type="NCBI Taxonomy" id="137246"/>
    <lineage>
        <taxon>Eukaryota</taxon>
        <taxon>Metazoa</taxon>
        <taxon>Chordata</taxon>
        <taxon>Craniata</taxon>
        <taxon>Vertebrata</taxon>
        <taxon>Chondrichthyes</taxon>
        <taxon>Elasmobranchii</taxon>
        <taxon>Galeomorphii</taxon>
        <taxon>Galeoidea</taxon>
        <taxon>Orectolobiformes</taxon>
        <taxon>Hemiscylliidae</taxon>
        <taxon>Chiloscyllium</taxon>
    </lineage>
</organism>
<keyword evidence="3" id="KW-0597">Phosphoprotein</keyword>
<feature type="region of interest" description="Disordered" evidence="7">
    <location>
        <begin position="1748"/>
        <end position="1806"/>
    </location>
</feature>
<evidence type="ECO:0000313" key="10">
    <source>
        <dbReference type="Proteomes" id="UP000287033"/>
    </source>
</evidence>
<feature type="coiled-coil region" evidence="6">
    <location>
        <begin position="3530"/>
        <end position="3557"/>
    </location>
</feature>
<name>A0A401RSD6_CHIPU</name>
<feature type="domain" description="ELK" evidence="8">
    <location>
        <begin position="1284"/>
        <end position="1307"/>
    </location>
</feature>
<dbReference type="GO" id="GO:0003677">
    <property type="term" value="F:DNA binding"/>
    <property type="evidence" value="ECO:0007669"/>
    <property type="project" value="InterPro"/>
</dbReference>
<dbReference type="GO" id="GO:0005813">
    <property type="term" value="C:centrosome"/>
    <property type="evidence" value="ECO:0007669"/>
    <property type="project" value="UniProtKB-SubCell"/>
</dbReference>
<comment type="subcellular location">
    <subcellularLocation>
        <location evidence="1">Cytoplasm</location>
        <location evidence="1">Cytoskeleton</location>
        <location evidence="1">Microtubule organizing center</location>
        <location evidence="1">Centrosome</location>
    </subcellularLocation>
</comment>
<feature type="region of interest" description="Disordered" evidence="7">
    <location>
        <begin position="3727"/>
        <end position="3749"/>
    </location>
</feature>
<dbReference type="Pfam" id="PF10495">
    <property type="entry name" value="PACT_coil_coil"/>
    <property type="match status" value="1"/>
</dbReference>
<feature type="coiled-coil region" evidence="6">
    <location>
        <begin position="2426"/>
        <end position="2478"/>
    </location>
</feature>
<keyword evidence="10" id="KW-1185">Reference proteome</keyword>
<feature type="coiled-coil region" evidence="6">
    <location>
        <begin position="2655"/>
        <end position="2696"/>
    </location>
</feature>
<feature type="coiled-coil region" evidence="6">
    <location>
        <begin position="1662"/>
        <end position="1747"/>
    </location>
</feature>
<evidence type="ECO:0000259" key="8">
    <source>
        <dbReference type="SMART" id="SM01188"/>
    </source>
</evidence>
<dbReference type="InterPro" id="IPR028745">
    <property type="entry name" value="AKAP9/Pericentrin"/>
</dbReference>
<dbReference type="InterPro" id="IPR019528">
    <property type="entry name" value="PACT_domain"/>
</dbReference>
<evidence type="ECO:0000313" key="9">
    <source>
        <dbReference type="EMBL" id="GCC21031.1"/>
    </source>
</evidence>
<gene>
    <name evidence="9" type="ORF">chiPu_0000191</name>
</gene>
<proteinExistence type="predicted"/>
<evidence type="ECO:0000256" key="2">
    <source>
        <dbReference type="ARBA" id="ARBA00022490"/>
    </source>
</evidence>
<dbReference type="EMBL" id="BEZZ01000002">
    <property type="protein sequence ID" value="GCC21031.1"/>
    <property type="molecule type" value="Genomic_DNA"/>
</dbReference>
<feature type="coiled-coil region" evidence="6">
    <location>
        <begin position="1057"/>
        <end position="1107"/>
    </location>
</feature>
<feature type="coiled-coil region" evidence="6">
    <location>
        <begin position="569"/>
        <end position="698"/>
    </location>
</feature>
<keyword evidence="2" id="KW-0963">Cytoplasm</keyword>
<feature type="coiled-coil region" evidence="6">
    <location>
        <begin position="2558"/>
        <end position="2623"/>
    </location>
</feature>
<evidence type="ECO:0000256" key="4">
    <source>
        <dbReference type="ARBA" id="ARBA00023054"/>
    </source>
</evidence>
<dbReference type="Proteomes" id="UP000287033">
    <property type="component" value="Unassembled WGS sequence"/>
</dbReference>
<feature type="domain" description="ELK" evidence="8">
    <location>
        <begin position="508"/>
        <end position="529"/>
    </location>
</feature>
<evidence type="ECO:0000256" key="5">
    <source>
        <dbReference type="ARBA" id="ARBA00023212"/>
    </source>
</evidence>
<feature type="region of interest" description="Disordered" evidence="7">
    <location>
        <begin position="842"/>
        <end position="865"/>
    </location>
</feature>
<feature type="coiled-coil region" evidence="6">
    <location>
        <begin position="949"/>
        <end position="1011"/>
    </location>
</feature>
<dbReference type="OMA" id="HYVAIQL"/>
<feature type="coiled-coil region" evidence="6">
    <location>
        <begin position="1205"/>
        <end position="1338"/>
    </location>
</feature>
<reference evidence="9 10" key="1">
    <citation type="journal article" date="2018" name="Nat. Ecol. Evol.">
        <title>Shark genomes provide insights into elasmobranch evolution and the origin of vertebrates.</title>
        <authorList>
            <person name="Hara Y"/>
            <person name="Yamaguchi K"/>
            <person name="Onimaru K"/>
            <person name="Kadota M"/>
            <person name="Koyanagi M"/>
            <person name="Keeley SD"/>
            <person name="Tatsumi K"/>
            <person name="Tanaka K"/>
            <person name="Motone F"/>
            <person name="Kageyama Y"/>
            <person name="Nozu R"/>
            <person name="Adachi N"/>
            <person name="Nishimura O"/>
            <person name="Nakagawa R"/>
            <person name="Tanegashima C"/>
            <person name="Kiyatake I"/>
            <person name="Matsumoto R"/>
            <person name="Murakumo K"/>
            <person name="Nishida K"/>
            <person name="Terakita A"/>
            <person name="Kuratani S"/>
            <person name="Sato K"/>
            <person name="Hyodo S Kuraku.S."/>
        </authorList>
    </citation>
    <scope>NUCLEOTIDE SEQUENCE [LARGE SCALE GENOMIC DNA]</scope>
</reference>
<feature type="compositionally biased region" description="Polar residues" evidence="7">
    <location>
        <begin position="1758"/>
        <end position="1767"/>
    </location>
</feature>
<feature type="coiled-coil region" evidence="6">
    <location>
        <begin position="3031"/>
        <end position="3086"/>
    </location>
</feature>
<feature type="coiled-coil region" evidence="6">
    <location>
        <begin position="3115"/>
        <end position="3188"/>
    </location>
</feature>
<feature type="compositionally biased region" description="Polar residues" evidence="7">
    <location>
        <begin position="3727"/>
        <end position="3737"/>
    </location>
</feature>
<feature type="domain" description="ELK" evidence="8">
    <location>
        <begin position="478"/>
        <end position="499"/>
    </location>
</feature>
<feature type="coiled-coil region" evidence="6">
    <location>
        <begin position="115"/>
        <end position="229"/>
    </location>
</feature>